<reference evidence="1" key="1">
    <citation type="journal article" date="2015" name="Nature">
        <title>Complex archaea that bridge the gap between prokaryotes and eukaryotes.</title>
        <authorList>
            <person name="Spang A."/>
            <person name="Saw J.H."/>
            <person name="Jorgensen S.L."/>
            <person name="Zaremba-Niedzwiedzka K."/>
            <person name="Martijn J."/>
            <person name="Lind A.E."/>
            <person name="van Eijk R."/>
            <person name="Schleper C."/>
            <person name="Guy L."/>
            <person name="Ettema T.J."/>
        </authorList>
    </citation>
    <scope>NUCLEOTIDE SEQUENCE</scope>
</reference>
<protein>
    <submittedName>
        <fullName evidence="1">Uncharacterized protein</fullName>
    </submittedName>
</protein>
<name>A0A0F9MNW1_9ZZZZ</name>
<comment type="caution">
    <text evidence="1">The sequence shown here is derived from an EMBL/GenBank/DDBJ whole genome shotgun (WGS) entry which is preliminary data.</text>
</comment>
<sequence length="116" mass="13927">MKPIRLPKLIRQVSLNYAKLSPEQLDALRRRYTLIQKKREQLQDDLASVKLIESEFEYYKQSLLDILKLRKKKGYNFNLQNGYVHRPNMKPWENGRMKKKLIPDFPDAVKRELVNV</sequence>
<dbReference type="AlphaFoldDB" id="A0A0F9MNW1"/>
<dbReference type="EMBL" id="LAZR01009739">
    <property type="protein sequence ID" value="KKM70852.1"/>
    <property type="molecule type" value="Genomic_DNA"/>
</dbReference>
<organism evidence="1">
    <name type="scientific">marine sediment metagenome</name>
    <dbReference type="NCBI Taxonomy" id="412755"/>
    <lineage>
        <taxon>unclassified sequences</taxon>
        <taxon>metagenomes</taxon>
        <taxon>ecological metagenomes</taxon>
    </lineage>
</organism>
<gene>
    <name evidence="1" type="ORF">LCGC14_1436620</name>
</gene>
<evidence type="ECO:0000313" key="1">
    <source>
        <dbReference type="EMBL" id="KKM70852.1"/>
    </source>
</evidence>
<proteinExistence type="predicted"/>
<accession>A0A0F9MNW1</accession>